<gene>
    <name evidence="2" type="ORF">GCM10009839_54910</name>
</gene>
<organism evidence="2 3">
    <name type="scientific">Catenulispora yoronensis</name>
    <dbReference type="NCBI Taxonomy" id="450799"/>
    <lineage>
        <taxon>Bacteria</taxon>
        <taxon>Bacillati</taxon>
        <taxon>Actinomycetota</taxon>
        <taxon>Actinomycetes</taxon>
        <taxon>Catenulisporales</taxon>
        <taxon>Catenulisporaceae</taxon>
        <taxon>Catenulispora</taxon>
    </lineage>
</organism>
<keyword evidence="3" id="KW-1185">Reference proteome</keyword>
<comment type="caution">
    <text evidence="2">The sequence shown here is derived from an EMBL/GenBank/DDBJ whole genome shotgun (WGS) entry which is preliminary data.</text>
</comment>
<dbReference type="RefSeq" id="WP_344668548.1">
    <property type="nucleotide sequence ID" value="NZ_BAAAQN010000037.1"/>
</dbReference>
<dbReference type="EMBL" id="BAAAQN010000037">
    <property type="protein sequence ID" value="GAA2044352.1"/>
    <property type="molecule type" value="Genomic_DNA"/>
</dbReference>
<dbReference type="SUPFAM" id="SSF56281">
    <property type="entry name" value="Metallo-hydrolase/oxidoreductase"/>
    <property type="match status" value="2"/>
</dbReference>
<sequence>MPWELEIKVLDVGQGDSTVIVAREMGLPPGMPTRSRTMLVDGGRSFYASLIHDALINVNLPLNHIVCTHYDADHVGGLQALLLADDMSNVAWALGSAGVANLGPAGLSRPEVVAAVTAAVDSAARGNTGLTAGVANTAAANARNNTAATDGIAAAVDEGVYWAELPATPYPALVASQAIRRKVAEAAGLAAGLGVSLGEAVVLIQSRIRRAVFDGLRNRVYMTHGRFFTANRYNNVHIIDLGDVGAPGVQTSPNSWTGAITGNITLTNGARTASVARTRTSIPVLCSEVLWNSGPNAILAPAGAPRVYVVARSGRDWAGGANWLQTTNAAYGNDCSIGLLIRFGDFAYCTLGDMATVGEDPLMAAIMANPVPVAVGVPVPIPPRVAAFKVSHHGSMNSTSQNFLTLANATTALISSGSHDQYEHPDNALIGRLNNQANMPYYFMTNCKFQTNYVAASLGLNQLATVGNKGLVAGDNADDNTAPGRHRGDIRLRINTATASGPGRQYTLTYWEDDLGVPADRTVTMPF</sequence>
<protein>
    <recommendedName>
        <fullName evidence="1">Metallo-beta-lactamase domain-containing protein</fullName>
    </recommendedName>
</protein>
<dbReference type="InterPro" id="IPR052159">
    <property type="entry name" value="Competence_DNA_uptake"/>
</dbReference>
<evidence type="ECO:0000313" key="3">
    <source>
        <dbReference type="Proteomes" id="UP001500751"/>
    </source>
</evidence>
<dbReference type="InterPro" id="IPR001279">
    <property type="entry name" value="Metallo-B-lactamas"/>
</dbReference>
<accession>A0ABP5GDB6</accession>
<reference evidence="3" key="1">
    <citation type="journal article" date="2019" name="Int. J. Syst. Evol. Microbiol.">
        <title>The Global Catalogue of Microorganisms (GCM) 10K type strain sequencing project: providing services to taxonomists for standard genome sequencing and annotation.</title>
        <authorList>
            <consortium name="The Broad Institute Genomics Platform"/>
            <consortium name="The Broad Institute Genome Sequencing Center for Infectious Disease"/>
            <person name="Wu L."/>
            <person name="Ma J."/>
        </authorList>
    </citation>
    <scope>NUCLEOTIDE SEQUENCE [LARGE SCALE GENOMIC DNA]</scope>
    <source>
        <strain evidence="3">JCM 16014</strain>
    </source>
</reference>
<feature type="domain" description="Metallo-beta-lactamase" evidence="1">
    <location>
        <begin position="59"/>
        <end position="85"/>
    </location>
</feature>
<dbReference type="Proteomes" id="UP001500751">
    <property type="component" value="Unassembled WGS sequence"/>
</dbReference>
<dbReference type="PANTHER" id="PTHR30619">
    <property type="entry name" value="DNA INTERNALIZATION/COMPETENCE PROTEIN COMEC/REC2"/>
    <property type="match status" value="1"/>
</dbReference>
<evidence type="ECO:0000313" key="2">
    <source>
        <dbReference type="EMBL" id="GAA2044352.1"/>
    </source>
</evidence>
<dbReference type="Pfam" id="PF00753">
    <property type="entry name" value="Lactamase_B"/>
    <property type="match status" value="1"/>
</dbReference>
<name>A0ABP5GDB6_9ACTN</name>
<dbReference type="InterPro" id="IPR036866">
    <property type="entry name" value="RibonucZ/Hydroxyglut_hydro"/>
</dbReference>
<dbReference type="Gene3D" id="3.60.15.10">
    <property type="entry name" value="Ribonuclease Z/Hydroxyacylglutathione hydrolase-like"/>
    <property type="match status" value="2"/>
</dbReference>
<evidence type="ECO:0000259" key="1">
    <source>
        <dbReference type="Pfam" id="PF00753"/>
    </source>
</evidence>
<proteinExistence type="predicted"/>
<dbReference type="PANTHER" id="PTHR30619:SF1">
    <property type="entry name" value="RECOMBINATION PROTEIN 2"/>
    <property type="match status" value="1"/>
</dbReference>